<gene>
    <name evidence="1" type="ORF">MBRA_23950</name>
</gene>
<name>A0ABN6B3I9_9MYCO</name>
<sequence>MTPGFGASAWATTDTDALALNGKYQATSDGQWATTNDQFHNEATVTSIWTITSSCTNPLECTGQVTSDQGWSAPLQLVGGNMWRVVHDVPNWEQCGDGMPAATGHQVFRFSADEKLAGDDHTVGPSGACGANRWLVIDMPFKLVKIG</sequence>
<evidence type="ECO:0000313" key="2">
    <source>
        <dbReference type="Proteomes" id="UP000467379"/>
    </source>
</evidence>
<proteinExistence type="predicted"/>
<accession>A0ABN6B3I9</accession>
<dbReference type="EMBL" id="AP022606">
    <property type="protein sequence ID" value="BBZ12200.1"/>
    <property type="molecule type" value="Genomic_DNA"/>
</dbReference>
<keyword evidence="2" id="KW-1185">Reference proteome</keyword>
<reference evidence="1 2" key="1">
    <citation type="journal article" date="2019" name="Emerg. Microbes Infect.">
        <title>Comprehensive subspecies identification of 175 nontuberculous mycobacteria species based on 7547 genomic profiles.</title>
        <authorList>
            <person name="Matsumoto Y."/>
            <person name="Kinjo T."/>
            <person name="Motooka D."/>
            <person name="Nabeya D."/>
            <person name="Jung N."/>
            <person name="Uechi K."/>
            <person name="Horii T."/>
            <person name="Iida T."/>
            <person name="Fujita J."/>
            <person name="Nakamura S."/>
        </authorList>
    </citation>
    <scope>NUCLEOTIDE SEQUENCE [LARGE SCALE GENOMIC DNA]</scope>
    <source>
        <strain evidence="1 2">JCM 12687</strain>
    </source>
</reference>
<evidence type="ECO:0008006" key="3">
    <source>
        <dbReference type="Google" id="ProtNLM"/>
    </source>
</evidence>
<evidence type="ECO:0000313" key="1">
    <source>
        <dbReference type="EMBL" id="BBZ12200.1"/>
    </source>
</evidence>
<dbReference type="Proteomes" id="UP000467379">
    <property type="component" value="Chromosome"/>
</dbReference>
<organism evidence="1 2">
    <name type="scientific">Mycobacterium branderi</name>
    <dbReference type="NCBI Taxonomy" id="43348"/>
    <lineage>
        <taxon>Bacteria</taxon>
        <taxon>Bacillati</taxon>
        <taxon>Actinomycetota</taxon>
        <taxon>Actinomycetes</taxon>
        <taxon>Mycobacteriales</taxon>
        <taxon>Mycobacteriaceae</taxon>
        <taxon>Mycobacterium</taxon>
    </lineage>
</organism>
<protein>
    <recommendedName>
        <fullName evidence="3">Secreted protein</fullName>
    </recommendedName>
</protein>